<evidence type="ECO:0000313" key="1">
    <source>
        <dbReference type="EMBL" id="ANZ49749.1"/>
    </source>
</evidence>
<accession>A0A1B2IES3</accession>
<protein>
    <submittedName>
        <fullName evidence="1">Uncharacterized protein</fullName>
    </submittedName>
</protein>
<organism evidence="1 2">
    <name type="scientific">Erwinia phage Machina</name>
    <dbReference type="NCBI Taxonomy" id="1883375"/>
    <lineage>
        <taxon>Viruses</taxon>
        <taxon>Duplodnaviria</taxon>
        <taxon>Heunggongvirae</taxon>
        <taxon>Uroviricota</taxon>
        <taxon>Caudoviricetes</taxon>
        <taxon>Chimalliviridae</taxon>
        <taxon>Machinavirus</taxon>
        <taxon>Machinavirus machina</taxon>
    </lineage>
</organism>
<keyword evidence="2" id="KW-1185">Reference proteome</keyword>
<sequence>MNAAKKVKLYELVSDTVTGIKLKVIHDTQTGTLYVRLTKDAVDEPGKYYILESEMGSAFGLNPESVIKHAFDLIRTCESKIFFRDIVGDDECLELYISNQHDKLAERLSNWGFMMEFYRKFSRDIMKDEWTHPSQRGLFSVKYADGQRVKLDNEWLFVSTLRRFNRKAKNGGCVHVSATIHYAMSEPKENSKPINGNINISRLYGRKDLLRAQDIVLEERNAPIIRAWLASPCDPEEILQGFSE</sequence>
<gene>
    <name evidence="1" type="ORF">MACHINA_111</name>
</gene>
<evidence type="ECO:0000313" key="2">
    <source>
        <dbReference type="Proteomes" id="UP000229939"/>
    </source>
</evidence>
<name>A0A1B2IES3_9CAUD</name>
<dbReference type="Proteomes" id="UP000229939">
    <property type="component" value="Segment"/>
</dbReference>
<proteinExistence type="predicted"/>
<reference evidence="2" key="1">
    <citation type="submission" date="2016-06" db="EMBL/GenBank/DDBJ databases">
        <authorList>
            <person name="Berg J.A."/>
            <person name="Smith H.G."/>
            <person name="Hyde J.R."/>
            <person name="Merrill B.D."/>
            <person name="Sharma R."/>
            <person name="Breakwell D.P."/>
            <person name="Hope S."/>
            <person name="Grose J.H."/>
        </authorList>
    </citation>
    <scope>NUCLEOTIDE SEQUENCE [LARGE SCALE GENOMIC DNA]</scope>
</reference>
<dbReference type="EMBL" id="KX397370">
    <property type="protein sequence ID" value="ANZ49749.1"/>
    <property type="molecule type" value="Genomic_DNA"/>
</dbReference>